<keyword evidence="5" id="KW-0418">Kinase</keyword>
<evidence type="ECO:0000256" key="7">
    <source>
        <dbReference type="SAM" id="MobiDB-lite"/>
    </source>
</evidence>
<comment type="caution">
    <text evidence="9">The sequence shown here is derived from an EMBL/GenBank/DDBJ whole genome shotgun (WGS) entry which is preliminary data.</text>
</comment>
<keyword evidence="3" id="KW-0723">Serine/threonine-protein kinase</keyword>
<name>A0ABQ7GFF5_DUNSA</name>
<keyword evidence="6" id="KW-0539">Nucleus</keyword>
<gene>
    <name evidence="9" type="ORF">DUNSADRAFT_10383</name>
</gene>
<keyword evidence="10" id="KW-1185">Reference proteome</keyword>
<dbReference type="EC" id="2.7.11.1" evidence="2"/>
<organism evidence="9 10">
    <name type="scientific">Dunaliella salina</name>
    <name type="common">Green alga</name>
    <name type="synonym">Protococcus salinus</name>
    <dbReference type="NCBI Taxonomy" id="3046"/>
    <lineage>
        <taxon>Eukaryota</taxon>
        <taxon>Viridiplantae</taxon>
        <taxon>Chlorophyta</taxon>
        <taxon>core chlorophytes</taxon>
        <taxon>Chlorophyceae</taxon>
        <taxon>CS clade</taxon>
        <taxon>Chlamydomonadales</taxon>
        <taxon>Dunaliellaceae</taxon>
        <taxon>Dunaliella</taxon>
    </lineage>
</organism>
<dbReference type="PANTHER" id="PTHR11139:SF69">
    <property type="entry name" value="SERINE_THREONINE-PROTEIN KINASE ATR"/>
    <property type="match status" value="1"/>
</dbReference>
<dbReference type="InterPro" id="IPR050517">
    <property type="entry name" value="DDR_Repair_Kinase"/>
</dbReference>
<evidence type="ECO:0000313" key="10">
    <source>
        <dbReference type="Proteomes" id="UP000815325"/>
    </source>
</evidence>
<evidence type="ECO:0000256" key="1">
    <source>
        <dbReference type="ARBA" id="ARBA00004123"/>
    </source>
</evidence>
<evidence type="ECO:0000256" key="5">
    <source>
        <dbReference type="ARBA" id="ARBA00022777"/>
    </source>
</evidence>
<protein>
    <recommendedName>
        <fullName evidence="2">non-specific serine/threonine protein kinase</fullName>
        <ecNumber evidence="2">2.7.11.1</ecNumber>
    </recommendedName>
</protein>
<evidence type="ECO:0000256" key="3">
    <source>
        <dbReference type="ARBA" id="ARBA00022527"/>
    </source>
</evidence>
<evidence type="ECO:0000313" key="9">
    <source>
        <dbReference type="EMBL" id="KAF5833342.1"/>
    </source>
</evidence>
<dbReference type="InterPro" id="IPR056802">
    <property type="entry name" value="ATR-like_M-HEAT"/>
</dbReference>
<comment type="subcellular location">
    <subcellularLocation>
        <location evidence="1">Nucleus</location>
    </subcellularLocation>
</comment>
<feature type="region of interest" description="Disordered" evidence="7">
    <location>
        <begin position="124"/>
        <end position="157"/>
    </location>
</feature>
<evidence type="ECO:0000259" key="8">
    <source>
        <dbReference type="Pfam" id="PF25030"/>
    </source>
</evidence>
<dbReference type="EMBL" id="MU069816">
    <property type="protein sequence ID" value="KAF5833342.1"/>
    <property type="molecule type" value="Genomic_DNA"/>
</dbReference>
<evidence type="ECO:0000256" key="2">
    <source>
        <dbReference type="ARBA" id="ARBA00012513"/>
    </source>
</evidence>
<accession>A0ABQ7GFF5</accession>
<evidence type="ECO:0000256" key="4">
    <source>
        <dbReference type="ARBA" id="ARBA00022763"/>
    </source>
</evidence>
<sequence>MARLPPSAQAVADFLARIPKQHLAQAASRCGAHARALQDYESYVRSAQGGGLNPSAHKSDVIYQSSQVSFLLEVYGQLEEPDGLAGLMHLRHGGLTPMDQVIAAEKAGSWSEALALYEQLLSTQEGSEHGEPDGPLKRSGSLGAKRATNGAAAVASQRAPGLVGGRLNMPTPVDVSVTAGGASSRGEVGSWAPNGALSALQHGALRCLLQTGHLQALLRQPSNTGLKN</sequence>
<keyword evidence="4" id="KW-0227">DNA damage</keyword>
<feature type="domain" description="Serine/threonine-protein kinase ATR-like M-HEAT region" evidence="8">
    <location>
        <begin position="8"/>
        <end position="88"/>
    </location>
</feature>
<keyword evidence="5" id="KW-0808">Transferase</keyword>
<dbReference type="PANTHER" id="PTHR11139">
    <property type="entry name" value="ATAXIA TELANGIECTASIA MUTATED ATM -RELATED"/>
    <property type="match status" value="1"/>
</dbReference>
<reference evidence="9" key="1">
    <citation type="submission" date="2017-08" db="EMBL/GenBank/DDBJ databases">
        <authorList>
            <person name="Polle J.E."/>
            <person name="Barry K."/>
            <person name="Cushman J."/>
            <person name="Schmutz J."/>
            <person name="Tran D."/>
            <person name="Hathwaick L.T."/>
            <person name="Yim W.C."/>
            <person name="Jenkins J."/>
            <person name="Mckie-Krisberg Z.M."/>
            <person name="Prochnik S."/>
            <person name="Lindquist E."/>
            <person name="Dockter R.B."/>
            <person name="Adam C."/>
            <person name="Molina H."/>
            <person name="Bunkerborg J."/>
            <person name="Jin E."/>
            <person name="Buchheim M."/>
            <person name="Magnuson J."/>
        </authorList>
    </citation>
    <scope>NUCLEOTIDE SEQUENCE</scope>
    <source>
        <strain evidence="9">CCAP 19/18</strain>
    </source>
</reference>
<feature type="compositionally biased region" description="Basic and acidic residues" evidence="7">
    <location>
        <begin position="126"/>
        <end position="136"/>
    </location>
</feature>
<evidence type="ECO:0000256" key="6">
    <source>
        <dbReference type="ARBA" id="ARBA00023242"/>
    </source>
</evidence>
<proteinExistence type="predicted"/>
<dbReference type="Pfam" id="PF25030">
    <property type="entry name" value="M-HEAT_ATR"/>
    <property type="match status" value="1"/>
</dbReference>
<dbReference type="Proteomes" id="UP000815325">
    <property type="component" value="Unassembled WGS sequence"/>
</dbReference>